<proteinExistence type="predicted"/>
<evidence type="ECO:0000313" key="3">
    <source>
        <dbReference type="Proteomes" id="UP001064489"/>
    </source>
</evidence>
<dbReference type="EMBL" id="JAJSOW010000004">
    <property type="protein sequence ID" value="KAI9192450.1"/>
    <property type="molecule type" value="Genomic_DNA"/>
</dbReference>
<comment type="caution">
    <text evidence="2">The sequence shown here is derived from an EMBL/GenBank/DDBJ whole genome shotgun (WGS) entry which is preliminary data.</text>
</comment>
<keyword evidence="3" id="KW-1185">Reference proteome</keyword>
<evidence type="ECO:0000313" key="2">
    <source>
        <dbReference type="EMBL" id="KAI9192450.1"/>
    </source>
</evidence>
<name>A0AAD5NYJ7_ACENE</name>
<dbReference type="Proteomes" id="UP001064489">
    <property type="component" value="Chromosome 6"/>
</dbReference>
<evidence type="ECO:0000256" key="1">
    <source>
        <dbReference type="SAM" id="MobiDB-lite"/>
    </source>
</evidence>
<reference evidence="2" key="1">
    <citation type="journal article" date="2022" name="Plant J.">
        <title>Strategies of tolerance reflected in two North American maple genomes.</title>
        <authorList>
            <person name="McEvoy S.L."/>
            <person name="Sezen U.U."/>
            <person name="Trouern-Trend A."/>
            <person name="McMahon S.M."/>
            <person name="Schaberg P.G."/>
            <person name="Yang J."/>
            <person name="Wegrzyn J.L."/>
            <person name="Swenson N.G."/>
        </authorList>
    </citation>
    <scope>NUCLEOTIDE SEQUENCE</scope>
    <source>
        <strain evidence="2">91603</strain>
    </source>
</reference>
<feature type="compositionally biased region" description="Acidic residues" evidence="1">
    <location>
        <begin position="68"/>
        <end position="77"/>
    </location>
</feature>
<gene>
    <name evidence="2" type="ORF">LWI28_023085</name>
</gene>
<accession>A0AAD5NYJ7</accession>
<feature type="region of interest" description="Disordered" evidence="1">
    <location>
        <begin position="56"/>
        <end position="77"/>
    </location>
</feature>
<sequence length="157" mass="16980">MDNVFKIIVLHGTNVIDLVKCDGDHISLITLVHAMTEQFSGTLKVPSEEYSAWEEADNNGYSVGLDGDNGDDENNDYEDGVGVDGDYVDEKNNDYGDGVGVDGDNGDGVGLYGDYGDGVGLDGDYGDITKECMDYLRNMSPIQMISSLLTQTMKNPM</sequence>
<reference evidence="2" key="2">
    <citation type="submission" date="2023-02" db="EMBL/GenBank/DDBJ databases">
        <authorList>
            <person name="Swenson N.G."/>
            <person name="Wegrzyn J.L."/>
            <person name="Mcevoy S.L."/>
        </authorList>
    </citation>
    <scope>NUCLEOTIDE SEQUENCE</scope>
    <source>
        <strain evidence="2">91603</strain>
        <tissue evidence="2">Leaf</tissue>
    </source>
</reference>
<organism evidence="2 3">
    <name type="scientific">Acer negundo</name>
    <name type="common">Box elder</name>
    <dbReference type="NCBI Taxonomy" id="4023"/>
    <lineage>
        <taxon>Eukaryota</taxon>
        <taxon>Viridiplantae</taxon>
        <taxon>Streptophyta</taxon>
        <taxon>Embryophyta</taxon>
        <taxon>Tracheophyta</taxon>
        <taxon>Spermatophyta</taxon>
        <taxon>Magnoliopsida</taxon>
        <taxon>eudicotyledons</taxon>
        <taxon>Gunneridae</taxon>
        <taxon>Pentapetalae</taxon>
        <taxon>rosids</taxon>
        <taxon>malvids</taxon>
        <taxon>Sapindales</taxon>
        <taxon>Sapindaceae</taxon>
        <taxon>Hippocastanoideae</taxon>
        <taxon>Acereae</taxon>
        <taxon>Acer</taxon>
    </lineage>
</organism>
<dbReference type="AlphaFoldDB" id="A0AAD5NYJ7"/>
<protein>
    <submittedName>
        <fullName evidence="2">Uncharacterized protein</fullName>
    </submittedName>
</protein>